<proteinExistence type="predicted"/>
<name>A0A328TG20_9GAMM</name>
<accession>A0A328TG20</accession>
<dbReference type="AlphaFoldDB" id="A0A328TG20"/>
<reference evidence="1" key="1">
    <citation type="submission" date="2018-04" db="EMBL/GenBank/DDBJ databases">
        <title>Genomes of the Obligate Erwinia dacicola and Facultative Enterobacter sp. OLF Endosymbionts of the Olive Fruit fly, Bactrocera oleae.</title>
        <authorList>
            <person name="Estes A.M."/>
            <person name="Hearn D.J."/>
            <person name="Agarwal S."/>
            <person name="Pierson E.A."/>
            <person name="Dunning-Hotopp J.C."/>
        </authorList>
    </citation>
    <scope>NUCLEOTIDE SEQUENCE [LARGE SCALE GENOMIC DNA]</scope>
    <source>
        <strain evidence="1">Oroville</strain>
    </source>
</reference>
<organism evidence="1 2">
    <name type="scientific">Candidatus Erwinia dacicola</name>
    <dbReference type="NCBI Taxonomy" id="252393"/>
    <lineage>
        <taxon>Bacteria</taxon>
        <taxon>Pseudomonadati</taxon>
        <taxon>Pseudomonadota</taxon>
        <taxon>Gammaproteobacteria</taxon>
        <taxon>Enterobacterales</taxon>
        <taxon>Erwiniaceae</taxon>
        <taxon>Erwinia</taxon>
    </lineage>
</organism>
<dbReference type="Pfam" id="PF07356">
    <property type="entry name" value="DUF1481"/>
    <property type="match status" value="1"/>
</dbReference>
<sequence>MAEIDQTAEDDVIDALPVSVYHLDRLDLADHGAVRIWRKNHDQQVAHLMTVYTPFSGGAVETSDYLWQQGKLVSVERHISGAEPDDVMLRSDL</sequence>
<dbReference type="InterPro" id="IPR010858">
    <property type="entry name" value="DUF1481"/>
</dbReference>
<evidence type="ECO:0000313" key="2">
    <source>
        <dbReference type="Proteomes" id="UP000244334"/>
    </source>
</evidence>
<dbReference type="Proteomes" id="UP000244334">
    <property type="component" value="Unassembled WGS sequence"/>
</dbReference>
<evidence type="ECO:0000313" key="1">
    <source>
        <dbReference type="EMBL" id="RAP68085.1"/>
    </source>
</evidence>
<protein>
    <submittedName>
        <fullName evidence="1">Uncharacterized protein</fullName>
    </submittedName>
</protein>
<gene>
    <name evidence="1" type="ORF">ACZ87_03896</name>
</gene>
<comment type="caution">
    <text evidence="1">The sequence shown here is derived from an EMBL/GenBank/DDBJ whole genome shotgun (WGS) entry which is preliminary data.</text>
</comment>
<keyword evidence="2" id="KW-1185">Reference proteome</keyword>
<dbReference type="EMBL" id="LJAM02000862">
    <property type="protein sequence ID" value="RAP68085.1"/>
    <property type="molecule type" value="Genomic_DNA"/>
</dbReference>